<reference evidence="2 3" key="1">
    <citation type="submission" date="2016-10" db="EMBL/GenBank/DDBJ databases">
        <authorList>
            <person name="de Groot N.N."/>
        </authorList>
    </citation>
    <scope>NUCLEOTIDE SEQUENCE [LARGE SCALE GENOMIC DNA]</scope>
    <source>
        <strain evidence="2 3">47C3B</strain>
    </source>
</reference>
<proteinExistence type="predicted"/>
<name>A0A1G7GLF0_9SPHI</name>
<gene>
    <name evidence="2" type="ORF">SAMN05216464_110199</name>
</gene>
<dbReference type="STRING" id="1391627.SAMN05216464_110199"/>
<dbReference type="RefSeq" id="WP_091152141.1">
    <property type="nucleotide sequence ID" value="NZ_FNAI01000010.1"/>
</dbReference>
<protein>
    <submittedName>
        <fullName evidence="2">Uncharacterized protein</fullName>
    </submittedName>
</protein>
<feature type="signal peptide" evidence="1">
    <location>
        <begin position="1"/>
        <end position="19"/>
    </location>
</feature>
<feature type="chain" id="PRO_5011735431" evidence="1">
    <location>
        <begin position="20"/>
        <end position="110"/>
    </location>
</feature>
<dbReference type="EMBL" id="FNAI01000010">
    <property type="protein sequence ID" value="SDE88924.1"/>
    <property type="molecule type" value="Genomic_DNA"/>
</dbReference>
<dbReference type="AlphaFoldDB" id="A0A1G7GLF0"/>
<organism evidence="2 3">
    <name type="scientific">Mucilaginibacter pineti</name>
    <dbReference type="NCBI Taxonomy" id="1391627"/>
    <lineage>
        <taxon>Bacteria</taxon>
        <taxon>Pseudomonadati</taxon>
        <taxon>Bacteroidota</taxon>
        <taxon>Sphingobacteriia</taxon>
        <taxon>Sphingobacteriales</taxon>
        <taxon>Sphingobacteriaceae</taxon>
        <taxon>Mucilaginibacter</taxon>
    </lineage>
</organism>
<evidence type="ECO:0000313" key="3">
    <source>
        <dbReference type="Proteomes" id="UP000199072"/>
    </source>
</evidence>
<sequence>MKKIILIIAFALFNVVSFAQTVVQPKPAEKNKAISIVKSATIPDSLHMITLNNTQIKALSDAFQIAQQLLTRSPDMTAYQANEAQKSISKLGLLIGKQVEPKPKLDTLKK</sequence>
<evidence type="ECO:0000256" key="1">
    <source>
        <dbReference type="SAM" id="SignalP"/>
    </source>
</evidence>
<dbReference type="Proteomes" id="UP000199072">
    <property type="component" value="Unassembled WGS sequence"/>
</dbReference>
<keyword evidence="1" id="KW-0732">Signal</keyword>
<accession>A0A1G7GLF0</accession>
<keyword evidence="3" id="KW-1185">Reference proteome</keyword>
<evidence type="ECO:0000313" key="2">
    <source>
        <dbReference type="EMBL" id="SDE88924.1"/>
    </source>
</evidence>